<comment type="similarity">
    <text evidence="2">Belongs to the MS4A family.</text>
</comment>
<keyword evidence="5 6" id="KW-0472">Membrane</keyword>
<reference evidence="8" key="1">
    <citation type="submission" date="2025-08" db="UniProtKB">
        <authorList>
            <consortium name="RefSeq"/>
        </authorList>
    </citation>
    <scope>IDENTIFICATION</scope>
    <source>
        <tissue evidence="8">Kidney</tissue>
    </source>
</reference>
<evidence type="ECO:0000256" key="3">
    <source>
        <dbReference type="ARBA" id="ARBA00022692"/>
    </source>
</evidence>
<evidence type="ECO:0000256" key="4">
    <source>
        <dbReference type="ARBA" id="ARBA00022989"/>
    </source>
</evidence>
<keyword evidence="4 6" id="KW-1133">Transmembrane helix</keyword>
<evidence type="ECO:0000256" key="2">
    <source>
        <dbReference type="ARBA" id="ARBA00009565"/>
    </source>
</evidence>
<gene>
    <name evidence="8" type="primary">MS4A4A</name>
</gene>
<evidence type="ECO:0000256" key="6">
    <source>
        <dbReference type="SAM" id="Phobius"/>
    </source>
</evidence>
<evidence type="ECO:0000313" key="7">
    <source>
        <dbReference type="Proteomes" id="UP000515202"/>
    </source>
</evidence>
<evidence type="ECO:0000256" key="1">
    <source>
        <dbReference type="ARBA" id="ARBA00004141"/>
    </source>
</evidence>
<dbReference type="KEGG" id="pvp:105305048"/>
<feature type="transmembrane region" description="Helical" evidence="6">
    <location>
        <begin position="123"/>
        <end position="143"/>
    </location>
</feature>
<evidence type="ECO:0000313" key="8">
    <source>
        <dbReference type="RefSeq" id="XP_011377783.1"/>
    </source>
</evidence>
<dbReference type="PANTHER" id="PTHR23320:SF128">
    <property type="entry name" value="MEMBRANE-SPANNING 4-DOMAINS SUBFAMILY A MEMBER 4A"/>
    <property type="match status" value="1"/>
</dbReference>
<dbReference type="GO" id="GO:0005886">
    <property type="term" value="C:plasma membrane"/>
    <property type="evidence" value="ECO:0007669"/>
    <property type="project" value="TreeGrafter"/>
</dbReference>
<dbReference type="OrthoDB" id="10071849at2759"/>
<dbReference type="PANTHER" id="PTHR23320">
    <property type="entry name" value="MEMBRANE-SPANNING 4-DOMAINS SUBFAMILY A MS4A -RELATED"/>
    <property type="match status" value="1"/>
</dbReference>
<comment type="subcellular location">
    <subcellularLocation>
        <location evidence="1">Membrane</location>
        <topology evidence="1">Multi-pass membrane protein</topology>
    </subcellularLocation>
</comment>
<evidence type="ECO:0000256" key="5">
    <source>
        <dbReference type="ARBA" id="ARBA00023136"/>
    </source>
</evidence>
<dbReference type="Pfam" id="PF04103">
    <property type="entry name" value="CD20"/>
    <property type="match status" value="1"/>
</dbReference>
<feature type="transmembrane region" description="Helical" evidence="6">
    <location>
        <begin position="84"/>
        <end position="102"/>
    </location>
</feature>
<dbReference type="CTD" id="51338"/>
<proteinExistence type="inferred from homology"/>
<dbReference type="Proteomes" id="UP000515202">
    <property type="component" value="Unplaced"/>
</dbReference>
<name>A0A6P3R9Y1_PTEVA</name>
<dbReference type="InterPro" id="IPR030417">
    <property type="entry name" value="MS4A"/>
</dbReference>
<dbReference type="AlphaFoldDB" id="A0A6P3R9Y1"/>
<dbReference type="RefSeq" id="XP_011377783.1">
    <property type="nucleotide sequence ID" value="XM_011379481.2"/>
</dbReference>
<keyword evidence="3 6" id="KW-0812">Transmembrane</keyword>
<organism evidence="7 8">
    <name type="scientific">Pteropus vampyrus</name>
    <name type="common">Large flying fox</name>
    <dbReference type="NCBI Taxonomy" id="132908"/>
    <lineage>
        <taxon>Eukaryota</taxon>
        <taxon>Metazoa</taxon>
        <taxon>Chordata</taxon>
        <taxon>Craniata</taxon>
        <taxon>Vertebrata</taxon>
        <taxon>Euteleostomi</taxon>
        <taxon>Mammalia</taxon>
        <taxon>Eutheria</taxon>
        <taxon>Laurasiatheria</taxon>
        <taxon>Chiroptera</taxon>
        <taxon>Yinpterochiroptera</taxon>
        <taxon>Pteropodoidea</taxon>
        <taxon>Pteropodidae</taxon>
        <taxon>Pteropodinae</taxon>
        <taxon>Pteropus</taxon>
    </lineage>
</organism>
<dbReference type="GO" id="GO:0005794">
    <property type="term" value="C:Golgi apparatus"/>
    <property type="evidence" value="ECO:0007669"/>
    <property type="project" value="TreeGrafter"/>
</dbReference>
<feature type="transmembrane region" description="Helical" evidence="6">
    <location>
        <begin position="43"/>
        <end position="64"/>
    </location>
</feature>
<protein>
    <submittedName>
        <fullName evidence="8">Membrane-spanning 4-domains subfamily A member 4A</fullName>
    </submittedName>
</protein>
<keyword evidence="7" id="KW-1185">Reference proteome</keyword>
<sequence>MTTMQGMEQTTPKHVYQLGQPAAVQSYLWKGVIDKFLKGEPKVLGVVQILIALMNLSLGLIIMSTTFPHFAYAYTHPFSVYTGYTVWGSVMFIISGSLSIAAEARTSKGLVRCSLGLNITSSVFAITGIILTAISLSVFSFTYSHCGYETMLENCFMINSIFMSTDKYVPLSALKMEPRCQSLDVPSAS</sequence>
<dbReference type="InterPro" id="IPR007237">
    <property type="entry name" value="CD20-like"/>
</dbReference>
<accession>A0A6P3R9Y1</accession>
<dbReference type="GeneID" id="105305048"/>